<protein>
    <submittedName>
        <fullName evidence="5">Cir_N domain-containing protein</fullName>
    </submittedName>
</protein>
<organism evidence="5">
    <name type="scientific">Echinostoma caproni</name>
    <dbReference type="NCBI Taxonomy" id="27848"/>
    <lineage>
        <taxon>Eukaryota</taxon>
        <taxon>Metazoa</taxon>
        <taxon>Spiralia</taxon>
        <taxon>Lophotrochozoa</taxon>
        <taxon>Platyhelminthes</taxon>
        <taxon>Trematoda</taxon>
        <taxon>Digenea</taxon>
        <taxon>Plagiorchiida</taxon>
        <taxon>Echinostomata</taxon>
        <taxon>Echinostomatoidea</taxon>
        <taxon>Echinostomatidae</taxon>
        <taxon>Echinostoma</taxon>
    </lineage>
</organism>
<evidence type="ECO:0000259" key="2">
    <source>
        <dbReference type="SMART" id="SM01083"/>
    </source>
</evidence>
<reference evidence="5" key="1">
    <citation type="submission" date="2016-06" db="UniProtKB">
        <authorList>
            <consortium name="WormBaseParasite"/>
        </authorList>
    </citation>
    <scope>IDENTIFICATION</scope>
</reference>
<proteinExistence type="predicted"/>
<evidence type="ECO:0000313" key="4">
    <source>
        <dbReference type="Proteomes" id="UP000272942"/>
    </source>
</evidence>
<dbReference type="Proteomes" id="UP000272942">
    <property type="component" value="Unassembled WGS sequence"/>
</dbReference>
<dbReference type="WBParaSite" id="ECPE_0001433501-mRNA-1">
    <property type="protein sequence ID" value="ECPE_0001433501-mRNA-1"/>
    <property type="gene ID" value="ECPE_0001433501"/>
</dbReference>
<dbReference type="InterPro" id="IPR019339">
    <property type="entry name" value="CIR_N_dom"/>
</dbReference>
<evidence type="ECO:0000313" key="3">
    <source>
        <dbReference type="EMBL" id="VDP91567.1"/>
    </source>
</evidence>
<dbReference type="EMBL" id="UZAN01057195">
    <property type="protein sequence ID" value="VDP91567.1"/>
    <property type="molecule type" value="Genomic_DNA"/>
</dbReference>
<sequence>MNILPKKRWHVRTKENIARVRKDEAEFEDKKLQDEFRSLIADQEARTDALRKRARSSLGLPSGSAIEKHSVLLSDRSTSLIQGNKEYETEKKAEKEAAEKSIGLLTYLGQSMLDAGGQKPWYDLHPKRLRSDEDEKLKKKEEWEAKKKLRADPLTQMNKVSEWFEKKREEKSLEEAKMLRRADSCIAAMPGLFPDDISVPSKSTSSFLSKSLQETSACGSSQQSSKKKSKHKRKRRHRSKSHRSSRSSSSSSDEIPSTRVSDAIVPTPGPSSVAIELAKRLSMDKLRAERLQRERKERERAALVMAKAMGLSQAFTDPGQPEVPTDEREIPFNSAFNPELSAALAARRQRHREARRWSYQ</sequence>
<evidence type="ECO:0000313" key="5">
    <source>
        <dbReference type="WBParaSite" id="ECPE_0001433501-mRNA-1"/>
    </source>
</evidence>
<dbReference type="AlphaFoldDB" id="A0A183B510"/>
<keyword evidence="4" id="KW-1185">Reference proteome</keyword>
<dbReference type="OrthoDB" id="2159131at2759"/>
<dbReference type="SMART" id="SM01083">
    <property type="entry name" value="Cir_N"/>
    <property type="match status" value="1"/>
</dbReference>
<accession>A0A183B510</accession>
<gene>
    <name evidence="3" type="ORF">ECPE_LOCUS14295</name>
</gene>
<feature type="region of interest" description="Disordered" evidence="1">
    <location>
        <begin position="214"/>
        <end position="271"/>
    </location>
</feature>
<feature type="compositionally biased region" description="Basic residues" evidence="1">
    <location>
        <begin position="225"/>
        <end position="245"/>
    </location>
</feature>
<dbReference type="PANTHER" id="PTHR22093:SF0">
    <property type="entry name" value="LEUKOCYTE RECEPTOR CLUSTER MEMBER 1"/>
    <property type="match status" value="1"/>
</dbReference>
<dbReference type="InterPro" id="IPR039875">
    <property type="entry name" value="LENG1-like"/>
</dbReference>
<name>A0A183B510_9TREM</name>
<dbReference type="PANTHER" id="PTHR22093">
    <property type="entry name" value="LEUKOCYTE RECEPTOR CLUSTER LRC MEMBER 1"/>
    <property type="match status" value="1"/>
</dbReference>
<feature type="domain" description="CBF1-interacting co-repressor CIR N-terminal" evidence="2">
    <location>
        <begin position="8"/>
        <end position="44"/>
    </location>
</feature>
<reference evidence="3 4" key="2">
    <citation type="submission" date="2018-11" db="EMBL/GenBank/DDBJ databases">
        <authorList>
            <consortium name="Pathogen Informatics"/>
        </authorList>
    </citation>
    <scope>NUCLEOTIDE SEQUENCE [LARGE SCALE GENOMIC DNA]</scope>
    <source>
        <strain evidence="3 4">Egypt</strain>
    </source>
</reference>
<evidence type="ECO:0000256" key="1">
    <source>
        <dbReference type="SAM" id="MobiDB-lite"/>
    </source>
</evidence>